<reference evidence="1" key="1">
    <citation type="journal article" date="2023" name="GigaByte">
        <title>Genome assembly of the bearded iris, Iris pallida Lam.</title>
        <authorList>
            <person name="Bruccoleri R.E."/>
            <person name="Oakeley E.J."/>
            <person name="Faust A.M.E."/>
            <person name="Altorfer M."/>
            <person name="Dessus-Babus S."/>
            <person name="Burckhardt D."/>
            <person name="Oertli M."/>
            <person name="Naumann U."/>
            <person name="Petersen F."/>
            <person name="Wong J."/>
        </authorList>
    </citation>
    <scope>NUCLEOTIDE SEQUENCE</scope>
    <source>
        <strain evidence="1">GSM-AAB239-AS_SAM_17_03QT</strain>
    </source>
</reference>
<sequence>MERKSLSHPLHIMYIDTLSWRSDQTIFIIIANTTASPWPPCLFPTPQHTHTHHILAIIPTRRSHRFSPELVTRGRPWTKPYEVATPTRDKAQCLPGRQKRTILAVTKLGQR</sequence>
<comment type="caution">
    <text evidence="1">The sequence shown here is derived from an EMBL/GenBank/DDBJ whole genome shotgun (WGS) entry which is preliminary data.</text>
</comment>
<accession>A0AAX6EVC3</accession>
<reference evidence="1" key="2">
    <citation type="submission" date="2023-04" db="EMBL/GenBank/DDBJ databases">
        <authorList>
            <person name="Bruccoleri R.E."/>
            <person name="Oakeley E.J."/>
            <person name="Faust A.-M."/>
            <person name="Dessus-Babus S."/>
            <person name="Altorfer M."/>
            <person name="Burckhardt D."/>
            <person name="Oertli M."/>
            <person name="Naumann U."/>
            <person name="Petersen F."/>
            <person name="Wong J."/>
        </authorList>
    </citation>
    <scope>NUCLEOTIDE SEQUENCE</scope>
    <source>
        <strain evidence="1">GSM-AAB239-AS_SAM_17_03QT</strain>
        <tissue evidence="1">Leaf</tissue>
    </source>
</reference>
<name>A0AAX6EVC3_IRIPA</name>
<dbReference type="Proteomes" id="UP001140949">
    <property type="component" value="Unassembled WGS sequence"/>
</dbReference>
<dbReference type="EMBL" id="JANAVB010033816">
    <property type="protein sequence ID" value="KAJ6807809.1"/>
    <property type="molecule type" value="Genomic_DNA"/>
</dbReference>
<protein>
    <submittedName>
        <fullName evidence="1">Uncharacterized protein</fullName>
    </submittedName>
</protein>
<proteinExistence type="predicted"/>
<organism evidence="1 2">
    <name type="scientific">Iris pallida</name>
    <name type="common">Sweet iris</name>
    <dbReference type="NCBI Taxonomy" id="29817"/>
    <lineage>
        <taxon>Eukaryota</taxon>
        <taxon>Viridiplantae</taxon>
        <taxon>Streptophyta</taxon>
        <taxon>Embryophyta</taxon>
        <taxon>Tracheophyta</taxon>
        <taxon>Spermatophyta</taxon>
        <taxon>Magnoliopsida</taxon>
        <taxon>Liliopsida</taxon>
        <taxon>Asparagales</taxon>
        <taxon>Iridaceae</taxon>
        <taxon>Iridoideae</taxon>
        <taxon>Irideae</taxon>
        <taxon>Iris</taxon>
    </lineage>
</organism>
<gene>
    <name evidence="1" type="ORF">M6B38_171905</name>
</gene>
<keyword evidence="2" id="KW-1185">Reference proteome</keyword>
<dbReference type="AlphaFoldDB" id="A0AAX6EVC3"/>
<evidence type="ECO:0000313" key="1">
    <source>
        <dbReference type="EMBL" id="KAJ6807809.1"/>
    </source>
</evidence>
<evidence type="ECO:0000313" key="2">
    <source>
        <dbReference type="Proteomes" id="UP001140949"/>
    </source>
</evidence>